<evidence type="ECO:0000256" key="2">
    <source>
        <dbReference type="PROSITE-ProRule" id="PRU00708"/>
    </source>
</evidence>
<accession>A0A498JZJ3</accession>
<dbReference type="Proteomes" id="UP000290289">
    <property type="component" value="Chromosome 4"/>
</dbReference>
<proteinExistence type="predicted"/>
<evidence type="ECO:0008006" key="5">
    <source>
        <dbReference type="Google" id="ProtNLM"/>
    </source>
</evidence>
<name>A0A498JZJ3_MALDO</name>
<dbReference type="GO" id="GO:0003723">
    <property type="term" value="F:RNA binding"/>
    <property type="evidence" value="ECO:0007669"/>
    <property type="project" value="InterPro"/>
</dbReference>
<reference evidence="3 4" key="1">
    <citation type="submission" date="2018-10" db="EMBL/GenBank/DDBJ databases">
        <title>A high-quality apple genome assembly.</title>
        <authorList>
            <person name="Hu J."/>
        </authorList>
    </citation>
    <scope>NUCLEOTIDE SEQUENCE [LARGE SCALE GENOMIC DNA]</scope>
    <source>
        <strain evidence="4">cv. HFTH1</strain>
        <tissue evidence="3">Young leaf</tissue>
    </source>
</reference>
<dbReference type="InterPro" id="IPR002885">
    <property type="entry name" value="PPR_rpt"/>
</dbReference>
<dbReference type="PANTHER" id="PTHR47926">
    <property type="entry name" value="PENTATRICOPEPTIDE REPEAT-CONTAINING PROTEIN"/>
    <property type="match status" value="1"/>
</dbReference>
<gene>
    <name evidence="3" type="ORF">DVH24_000751</name>
</gene>
<keyword evidence="4" id="KW-1185">Reference proteome</keyword>
<feature type="repeat" description="PPR" evidence="2">
    <location>
        <begin position="148"/>
        <end position="182"/>
    </location>
</feature>
<dbReference type="AlphaFoldDB" id="A0A498JZJ3"/>
<organism evidence="3 4">
    <name type="scientific">Malus domestica</name>
    <name type="common">Apple</name>
    <name type="synonym">Pyrus malus</name>
    <dbReference type="NCBI Taxonomy" id="3750"/>
    <lineage>
        <taxon>Eukaryota</taxon>
        <taxon>Viridiplantae</taxon>
        <taxon>Streptophyta</taxon>
        <taxon>Embryophyta</taxon>
        <taxon>Tracheophyta</taxon>
        <taxon>Spermatophyta</taxon>
        <taxon>Magnoliopsida</taxon>
        <taxon>eudicotyledons</taxon>
        <taxon>Gunneridae</taxon>
        <taxon>Pentapetalae</taxon>
        <taxon>rosids</taxon>
        <taxon>fabids</taxon>
        <taxon>Rosales</taxon>
        <taxon>Rosaceae</taxon>
        <taxon>Amygdaloideae</taxon>
        <taxon>Maleae</taxon>
        <taxon>Malus</taxon>
    </lineage>
</organism>
<sequence>MIKAFAKRSSFRSAFELFRRLREEALCPYNFTYPFVLKPLDAWERFGKVKGSRFEEALDMFRRMSCESNEKPDEATAGELVMGIQYNSFNEEVALFQEMQTKRVKGDKFTAAALLTGCAPLGALEQGEWIHGCWYRGYRSVCKMLEHRQIFWASIIYGVARNGKTSKGIELFSKMVQIGMKLDDFTFIVVLTDCVHRGLVDEGCEFFNSNRKIYEIERGPKMSKYDANNLVPQENMDICKAYNN</sequence>
<dbReference type="EMBL" id="RDQH01000330">
    <property type="protein sequence ID" value="RXI00517.1"/>
    <property type="molecule type" value="Genomic_DNA"/>
</dbReference>
<dbReference type="InterPro" id="IPR011990">
    <property type="entry name" value="TPR-like_helical_dom_sf"/>
</dbReference>
<dbReference type="GO" id="GO:0009451">
    <property type="term" value="P:RNA modification"/>
    <property type="evidence" value="ECO:0007669"/>
    <property type="project" value="InterPro"/>
</dbReference>
<keyword evidence="1" id="KW-0677">Repeat</keyword>
<evidence type="ECO:0000313" key="4">
    <source>
        <dbReference type="Proteomes" id="UP000290289"/>
    </source>
</evidence>
<evidence type="ECO:0000256" key="1">
    <source>
        <dbReference type="ARBA" id="ARBA00022737"/>
    </source>
</evidence>
<protein>
    <recommendedName>
        <fullName evidence="5">Pentacotripeptide-repeat region of PRORP domain-containing protein</fullName>
    </recommendedName>
</protein>
<dbReference type="Pfam" id="PF01535">
    <property type="entry name" value="PPR"/>
    <property type="match status" value="3"/>
</dbReference>
<evidence type="ECO:0000313" key="3">
    <source>
        <dbReference type="EMBL" id="RXI00517.1"/>
    </source>
</evidence>
<dbReference type="Gene3D" id="1.25.40.10">
    <property type="entry name" value="Tetratricopeptide repeat domain"/>
    <property type="match status" value="2"/>
</dbReference>
<dbReference type="InterPro" id="IPR046960">
    <property type="entry name" value="PPR_At4g14850-like_plant"/>
</dbReference>
<comment type="caution">
    <text evidence="3">The sequence shown here is derived from an EMBL/GenBank/DDBJ whole genome shotgun (WGS) entry which is preliminary data.</text>
</comment>
<dbReference type="PROSITE" id="PS51375">
    <property type="entry name" value="PPR"/>
    <property type="match status" value="1"/>
</dbReference>